<comment type="caution">
    <text evidence="11">The sequence shown here is derived from an EMBL/GenBank/DDBJ whole genome shotgun (WGS) entry which is preliminary data.</text>
</comment>
<dbReference type="SMART" id="SM00220">
    <property type="entry name" value="S_TKc"/>
    <property type="match status" value="1"/>
</dbReference>
<dbReference type="PANTHER" id="PTHR43289">
    <property type="entry name" value="MITOGEN-ACTIVATED PROTEIN KINASE KINASE KINASE 20-RELATED"/>
    <property type="match status" value="1"/>
</dbReference>
<dbReference type="CDD" id="cd14014">
    <property type="entry name" value="STKc_PknB_like"/>
    <property type="match status" value="1"/>
</dbReference>
<dbReference type="PROSITE" id="PS50011">
    <property type="entry name" value="PROTEIN_KINASE_DOM"/>
    <property type="match status" value="1"/>
</dbReference>
<dbReference type="GO" id="GO:0004674">
    <property type="term" value="F:protein serine/threonine kinase activity"/>
    <property type="evidence" value="ECO:0007669"/>
    <property type="project" value="UniProtKB-KW"/>
</dbReference>
<keyword evidence="4 7" id="KW-0547">Nucleotide-binding</keyword>
<feature type="compositionally biased region" description="Low complexity" evidence="8">
    <location>
        <begin position="386"/>
        <end position="397"/>
    </location>
</feature>
<feature type="region of interest" description="Disordered" evidence="8">
    <location>
        <begin position="359"/>
        <end position="412"/>
    </location>
</feature>
<dbReference type="InterPro" id="IPR017441">
    <property type="entry name" value="Protein_kinase_ATP_BS"/>
</dbReference>
<dbReference type="SUPFAM" id="SSF56112">
    <property type="entry name" value="Protein kinase-like (PK-like)"/>
    <property type="match status" value="1"/>
</dbReference>
<keyword evidence="2 11" id="KW-0723">Serine/threonine-protein kinase</keyword>
<feature type="binding site" evidence="7">
    <location>
        <position position="36"/>
    </location>
    <ligand>
        <name>ATP</name>
        <dbReference type="ChEBI" id="CHEBI:30616"/>
    </ligand>
</feature>
<dbReference type="PANTHER" id="PTHR43289:SF6">
    <property type="entry name" value="SERINE_THREONINE-PROTEIN KINASE NEKL-3"/>
    <property type="match status" value="1"/>
</dbReference>
<evidence type="ECO:0000256" key="3">
    <source>
        <dbReference type="ARBA" id="ARBA00022679"/>
    </source>
</evidence>
<feature type="compositionally biased region" description="Polar residues" evidence="8">
    <location>
        <begin position="359"/>
        <end position="369"/>
    </location>
</feature>
<dbReference type="InterPro" id="IPR008271">
    <property type="entry name" value="Ser/Thr_kinase_AS"/>
</dbReference>
<evidence type="ECO:0000313" key="11">
    <source>
        <dbReference type="EMBL" id="OIJ90402.1"/>
    </source>
</evidence>
<dbReference type="InterPro" id="IPR011009">
    <property type="entry name" value="Kinase-like_dom_sf"/>
</dbReference>
<evidence type="ECO:0000256" key="9">
    <source>
        <dbReference type="SAM" id="Phobius"/>
    </source>
</evidence>
<keyword evidence="5 11" id="KW-0418">Kinase</keyword>
<protein>
    <recommendedName>
        <fullName evidence="1">non-specific serine/threonine protein kinase</fullName>
        <ecNumber evidence="1">2.7.11.1</ecNumber>
    </recommendedName>
</protein>
<dbReference type="GO" id="GO:0005524">
    <property type="term" value="F:ATP binding"/>
    <property type="evidence" value="ECO:0007669"/>
    <property type="project" value="UniProtKB-UniRule"/>
</dbReference>
<evidence type="ECO:0000259" key="10">
    <source>
        <dbReference type="PROSITE" id="PS50011"/>
    </source>
</evidence>
<evidence type="ECO:0000256" key="6">
    <source>
        <dbReference type="ARBA" id="ARBA00022840"/>
    </source>
</evidence>
<dbReference type="PROSITE" id="PS00108">
    <property type="entry name" value="PROTEIN_KINASE_ST"/>
    <property type="match status" value="1"/>
</dbReference>
<gene>
    <name evidence="11" type="ORF">BIV24_17755</name>
</gene>
<name>A0A1S2PA18_9ACTN</name>
<dbReference type="Gene3D" id="3.30.200.20">
    <property type="entry name" value="Phosphorylase Kinase, domain 1"/>
    <property type="match status" value="1"/>
</dbReference>
<sequence length="412" mass="43531">MLIAGRYRLHDPIGRGAMGEVWRGSDETLGRPVAVKLLLAQEADPTAASRFRLEAQTAGRLNHPHVVSVLDFGEQEGRLFLVMELVDGDSVAGLLSTTAPLPAERVARIAAQAAAGLAAAHQQSIVHRDIKPANLLLNADGTLKIGDFGIARFLDDPAAALTATGQIIGTSLYLAPERALGKPAVPASDMYSLGCVLYQLLTGRPPFQADTAIAILHQHLDATPVPPRELGIVLPPAFENYLLGLLTKQLEDRPTAQQMADWFAAGAWQGHPVPLPSAVPAPVASFAQDPPVPEPGPATTYVLPSATVPAGGRGRWDRRQWAGEVRRLVGRRPRLLGTLAAALVFLAALLLGMTLFSPERSSADTPQNDPTTRTTSPAPAPPHSSPEPSTAPATSLAPEPPPSTDEDQDEDG</sequence>
<evidence type="ECO:0000256" key="1">
    <source>
        <dbReference type="ARBA" id="ARBA00012513"/>
    </source>
</evidence>
<dbReference type="STRING" id="1428652.BIV24_17755"/>
<dbReference type="OrthoDB" id="9762169at2"/>
<evidence type="ECO:0000313" key="12">
    <source>
        <dbReference type="Proteomes" id="UP000179935"/>
    </source>
</evidence>
<dbReference type="Pfam" id="PF00069">
    <property type="entry name" value="Pkinase"/>
    <property type="match status" value="1"/>
</dbReference>
<evidence type="ECO:0000256" key="2">
    <source>
        <dbReference type="ARBA" id="ARBA00022527"/>
    </source>
</evidence>
<keyword evidence="9" id="KW-0472">Membrane</keyword>
<keyword evidence="9" id="KW-1133">Transmembrane helix</keyword>
<dbReference type="PROSITE" id="PS00107">
    <property type="entry name" value="PROTEIN_KINASE_ATP"/>
    <property type="match status" value="1"/>
</dbReference>
<evidence type="ECO:0000256" key="4">
    <source>
        <dbReference type="ARBA" id="ARBA00022741"/>
    </source>
</evidence>
<keyword evidence="9" id="KW-0812">Transmembrane</keyword>
<keyword evidence="12" id="KW-1185">Reference proteome</keyword>
<keyword evidence="6 7" id="KW-0067">ATP-binding</keyword>
<accession>A0A1S2PA18</accession>
<dbReference type="EMBL" id="MLYP01000045">
    <property type="protein sequence ID" value="OIJ90402.1"/>
    <property type="molecule type" value="Genomic_DNA"/>
</dbReference>
<evidence type="ECO:0000256" key="8">
    <source>
        <dbReference type="SAM" id="MobiDB-lite"/>
    </source>
</evidence>
<dbReference type="InterPro" id="IPR000719">
    <property type="entry name" value="Prot_kinase_dom"/>
</dbReference>
<organism evidence="11 12">
    <name type="scientific">Streptomyces colonosanans</name>
    <dbReference type="NCBI Taxonomy" id="1428652"/>
    <lineage>
        <taxon>Bacteria</taxon>
        <taxon>Bacillati</taxon>
        <taxon>Actinomycetota</taxon>
        <taxon>Actinomycetes</taxon>
        <taxon>Kitasatosporales</taxon>
        <taxon>Streptomycetaceae</taxon>
        <taxon>Streptomyces</taxon>
    </lineage>
</organism>
<feature type="domain" description="Protein kinase" evidence="10">
    <location>
        <begin position="7"/>
        <end position="274"/>
    </location>
</feature>
<feature type="transmembrane region" description="Helical" evidence="9">
    <location>
        <begin position="335"/>
        <end position="356"/>
    </location>
</feature>
<evidence type="ECO:0000256" key="7">
    <source>
        <dbReference type="PROSITE-ProRule" id="PRU10141"/>
    </source>
</evidence>
<dbReference type="Gene3D" id="1.10.510.10">
    <property type="entry name" value="Transferase(Phosphotransferase) domain 1"/>
    <property type="match status" value="1"/>
</dbReference>
<dbReference type="AlphaFoldDB" id="A0A1S2PA18"/>
<dbReference type="RefSeq" id="WP_071367314.1">
    <property type="nucleotide sequence ID" value="NZ_MLYP01000045.1"/>
</dbReference>
<keyword evidence="3" id="KW-0808">Transferase</keyword>
<reference evidence="11 12" key="1">
    <citation type="submission" date="2016-10" db="EMBL/GenBank/DDBJ databases">
        <title>Genome sequence of Streptomyces sp. MUSC 93.</title>
        <authorList>
            <person name="Lee L.-H."/>
            <person name="Ser H.-L."/>
            <person name="Law J.W.-F."/>
        </authorList>
    </citation>
    <scope>NUCLEOTIDE SEQUENCE [LARGE SCALE GENOMIC DNA]</scope>
    <source>
        <strain evidence="11 12">MUSC 93</strain>
    </source>
</reference>
<evidence type="ECO:0000256" key="5">
    <source>
        <dbReference type="ARBA" id="ARBA00022777"/>
    </source>
</evidence>
<dbReference type="FunFam" id="1.10.510.10:FF:000021">
    <property type="entry name" value="Serine/threonine protein kinase"/>
    <property type="match status" value="1"/>
</dbReference>
<proteinExistence type="predicted"/>
<dbReference type="Proteomes" id="UP000179935">
    <property type="component" value="Unassembled WGS sequence"/>
</dbReference>
<dbReference type="EC" id="2.7.11.1" evidence="1"/>